<dbReference type="STRING" id="765257.A0A0C9Y9F7"/>
<dbReference type="OrthoDB" id="4062651at2759"/>
<feature type="domain" description="Protein kinase" evidence="1">
    <location>
        <begin position="1"/>
        <end position="90"/>
    </location>
</feature>
<protein>
    <recommendedName>
        <fullName evidence="1">Protein kinase domain-containing protein</fullName>
    </recommendedName>
</protein>
<reference evidence="3" key="2">
    <citation type="submission" date="2015-01" db="EMBL/GenBank/DDBJ databases">
        <title>Evolutionary Origins and Diversification of the Mycorrhizal Mutualists.</title>
        <authorList>
            <consortium name="DOE Joint Genome Institute"/>
            <consortium name="Mycorrhizal Genomics Consortium"/>
            <person name="Kohler A."/>
            <person name="Kuo A."/>
            <person name="Nagy L.G."/>
            <person name="Floudas D."/>
            <person name="Copeland A."/>
            <person name="Barry K.W."/>
            <person name="Cichocki N."/>
            <person name="Veneault-Fourrey C."/>
            <person name="LaButti K."/>
            <person name="Lindquist E.A."/>
            <person name="Lipzen A."/>
            <person name="Lundell T."/>
            <person name="Morin E."/>
            <person name="Murat C."/>
            <person name="Riley R."/>
            <person name="Ohm R."/>
            <person name="Sun H."/>
            <person name="Tunlid A."/>
            <person name="Henrissat B."/>
            <person name="Grigoriev I.V."/>
            <person name="Hibbett D.S."/>
            <person name="Martin F."/>
        </authorList>
    </citation>
    <scope>NUCLEOTIDE SEQUENCE [LARGE SCALE GENOMIC DNA]</scope>
    <source>
        <strain evidence="3">441</strain>
    </source>
</reference>
<dbReference type="PANTHER" id="PTHR24347">
    <property type="entry name" value="SERINE/THREONINE-PROTEIN KINASE"/>
    <property type="match status" value="1"/>
</dbReference>
<evidence type="ECO:0000313" key="3">
    <source>
        <dbReference type="Proteomes" id="UP000054018"/>
    </source>
</evidence>
<dbReference type="InterPro" id="IPR008271">
    <property type="entry name" value="Ser/Thr_kinase_AS"/>
</dbReference>
<reference evidence="2 3" key="1">
    <citation type="submission" date="2014-04" db="EMBL/GenBank/DDBJ databases">
        <authorList>
            <consortium name="DOE Joint Genome Institute"/>
            <person name="Kuo A."/>
            <person name="Kohler A."/>
            <person name="Costa M.D."/>
            <person name="Nagy L.G."/>
            <person name="Floudas D."/>
            <person name="Copeland A."/>
            <person name="Barry K.W."/>
            <person name="Cichocki N."/>
            <person name="Veneault-Fourrey C."/>
            <person name="LaButti K."/>
            <person name="Lindquist E.A."/>
            <person name="Lipzen A."/>
            <person name="Lundell T."/>
            <person name="Morin E."/>
            <person name="Murat C."/>
            <person name="Sun H."/>
            <person name="Tunlid A."/>
            <person name="Henrissat B."/>
            <person name="Grigoriev I.V."/>
            <person name="Hibbett D.S."/>
            <person name="Martin F."/>
            <person name="Nordberg H.P."/>
            <person name="Cantor M.N."/>
            <person name="Hua S.X."/>
        </authorList>
    </citation>
    <scope>NUCLEOTIDE SEQUENCE [LARGE SCALE GENOMIC DNA]</scope>
    <source>
        <strain evidence="2 3">441</strain>
    </source>
</reference>
<organism evidence="2 3">
    <name type="scientific">Pisolithus microcarpus 441</name>
    <dbReference type="NCBI Taxonomy" id="765257"/>
    <lineage>
        <taxon>Eukaryota</taxon>
        <taxon>Fungi</taxon>
        <taxon>Dikarya</taxon>
        <taxon>Basidiomycota</taxon>
        <taxon>Agaricomycotina</taxon>
        <taxon>Agaricomycetes</taxon>
        <taxon>Agaricomycetidae</taxon>
        <taxon>Boletales</taxon>
        <taxon>Sclerodermatineae</taxon>
        <taxon>Pisolithaceae</taxon>
        <taxon>Pisolithus</taxon>
    </lineage>
</organism>
<dbReference type="Gene3D" id="1.10.510.10">
    <property type="entry name" value="Transferase(Phosphotransferase) domain 1"/>
    <property type="match status" value="1"/>
</dbReference>
<dbReference type="PROSITE" id="PS00108">
    <property type="entry name" value="PROTEIN_KINASE_ST"/>
    <property type="match status" value="1"/>
</dbReference>
<dbReference type="InterPro" id="IPR000719">
    <property type="entry name" value="Prot_kinase_dom"/>
</dbReference>
<evidence type="ECO:0000313" key="2">
    <source>
        <dbReference type="EMBL" id="KIK10654.1"/>
    </source>
</evidence>
<dbReference type="AlphaFoldDB" id="A0A0C9Y9F7"/>
<proteinExistence type="predicted"/>
<dbReference type="GO" id="GO:0005524">
    <property type="term" value="F:ATP binding"/>
    <property type="evidence" value="ECO:0007669"/>
    <property type="project" value="InterPro"/>
</dbReference>
<evidence type="ECO:0000259" key="1">
    <source>
        <dbReference type="PROSITE" id="PS50011"/>
    </source>
</evidence>
<gene>
    <name evidence="2" type="ORF">PISMIDRAFT_61596</name>
</gene>
<accession>A0A0C9Y9F7</accession>
<keyword evidence="3" id="KW-1185">Reference proteome</keyword>
<dbReference type="Proteomes" id="UP000054018">
    <property type="component" value="Unassembled WGS sequence"/>
</dbReference>
<dbReference type="InterPro" id="IPR011009">
    <property type="entry name" value="Kinase-like_dom_sf"/>
</dbReference>
<dbReference type="Pfam" id="PF00069">
    <property type="entry name" value="Pkinase"/>
    <property type="match status" value="1"/>
</dbReference>
<dbReference type="PROSITE" id="PS50011">
    <property type="entry name" value="PROTEIN_KINASE_DOM"/>
    <property type="match status" value="1"/>
</dbReference>
<dbReference type="HOGENOM" id="CLU_000288_7_30_1"/>
<dbReference type="GO" id="GO:0004672">
    <property type="term" value="F:protein kinase activity"/>
    <property type="evidence" value="ECO:0007669"/>
    <property type="project" value="InterPro"/>
</dbReference>
<dbReference type="EMBL" id="KN834497">
    <property type="protein sequence ID" value="KIK10654.1"/>
    <property type="molecule type" value="Genomic_DNA"/>
</dbReference>
<name>A0A0C9Y9F7_9AGAM</name>
<feature type="non-terminal residue" evidence="2">
    <location>
        <position position="90"/>
    </location>
</feature>
<feature type="non-terminal residue" evidence="2">
    <location>
        <position position="1"/>
    </location>
</feature>
<dbReference type="SUPFAM" id="SSF56112">
    <property type="entry name" value="Protein kinase-like (PK-like)"/>
    <property type="match status" value="1"/>
</dbReference>
<sequence>VAASQLIEGVAFMHAQLVAHVDIKPENIIIPTKGDRLSIIDFSTAIRLKSEEEKFRGIVGTTGYVAPEVERGDAYKPIQADLWSRGRTLE</sequence>